<feature type="domain" description="Fatty acid hydroxylase" evidence="7">
    <location>
        <begin position="125"/>
        <end position="269"/>
    </location>
</feature>
<evidence type="ECO:0000256" key="3">
    <source>
        <dbReference type="ARBA" id="ARBA00022692"/>
    </source>
</evidence>
<organism evidence="8">
    <name type="scientific">Chloropicon roscoffensis</name>
    <dbReference type="NCBI Taxonomy" id="1461544"/>
    <lineage>
        <taxon>Eukaryota</taxon>
        <taxon>Viridiplantae</taxon>
        <taxon>Chlorophyta</taxon>
        <taxon>Chloropicophyceae</taxon>
        <taxon>Chloropicales</taxon>
        <taxon>Chloropicaceae</taxon>
        <taxon>Chloropicon</taxon>
    </lineage>
</organism>
<comment type="subcellular location">
    <subcellularLocation>
        <location evidence="1">Membrane</location>
    </subcellularLocation>
</comment>
<feature type="transmembrane region" description="Helical" evidence="6">
    <location>
        <begin position="300"/>
        <end position="322"/>
    </location>
</feature>
<dbReference type="GO" id="GO:0016020">
    <property type="term" value="C:membrane"/>
    <property type="evidence" value="ECO:0007669"/>
    <property type="project" value="UniProtKB-SubCell"/>
</dbReference>
<evidence type="ECO:0000259" key="7">
    <source>
        <dbReference type="Pfam" id="PF04116"/>
    </source>
</evidence>
<reference evidence="9 10" key="2">
    <citation type="submission" date="2024-03" db="EMBL/GenBank/DDBJ databases">
        <title>Complete genome sequence of the green alga Chloropicon roscoffensis RCC1871.</title>
        <authorList>
            <person name="Lemieux C."/>
            <person name="Pombert J.-F."/>
            <person name="Otis C."/>
            <person name="Turmel M."/>
        </authorList>
    </citation>
    <scope>NUCLEOTIDE SEQUENCE [LARGE SCALE GENOMIC DNA]</scope>
    <source>
        <strain evidence="9 10">RCC1871</strain>
    </source>
</reference>
<dbReference type="EMBL" id="HBHZ01004556">
    <property type="protein sequence ID" value="CAE0190419.1"/>
    <property type="molecule type" value="Transcribed_RNA"/>
</dbReference>
<dbReference type="AlphaFoldDB" id="A0A7S3FNP2"/>
<feature type="transmembrane region" description="Helical" evidence="6">
    <location>
        <begin position="112"/>
        <end position="136"/>
    </location>
</feature>
<evidence type="ECO:0000313" key="10">
    <source>
        <dbReference type="Proteomes" id="UP001472866"/>
    </source>
</evidence>
<reference evidence="8" key="1">
    <citation type="submission" date="2021-01" db="EMBL/GenBank/DDBJ databases">
        <authorList>
            <person name="Corre E."/>
            <person name="Pelletier E."/>
            <person name="Niang G."/>
            <person name="Scheremetjew M."/>
            <person name="Finn R."/>
            <person name="Kale V."/>
            <person name="Holt S."/>
            <person name="Cochrane G."/>
            <person name="Meng A."/>
            <person name="Brown T."/>
            <person name="Cohen L."/>
        </authorList>
    </citation>
    <scope>NUCLEOTIDE SEQUENCE</scope>
    <source>
        <strain evidence="8">RCC1871</strain>
    </source>
</reference>
<dbReference type="PANTHER" id="PTHR11863">
    <property type="entry name" value="STEROL DESATURASE"/>
    <property type="match status" value="1"/>
</dbReference>
<accession>A0A7S3FNP2</accession>
<dbReference type="InterPro" id="IPR006694">
    <property type="entry name" value="Fatty_acid_hydroxylase"/>
</dbReference>
<keyword evidence="10" id="KW-1185">Reference proteome</keyword>
<dbReference type="GO" id="GO:0008610">
    <property type="term" value="P:lipid biosynthetic process"/>
    <property type="evidence" value="ECO:0007669"/>
    <property type="project" value="InterPro"/>
</dbReference>
<sequence length="330" mass="36770">MASWNGISVPPLVGGGFPIAALQLCSVYYVGALAVHALIPYFARTITPVSKAEARRTHRAAADLRRQILRESFLSLGPIAVKAGVFCAVELIGTRGWGLLYDGPLLRAGASVPAKALALAGTVLALDFLHDTWFYFTHLLMHKNRWLLANVHHLHHQSHVPTPFSGYSLHVVEAMIVFLDEILVCFLFPIHVNVHRLYHLYTTLIHIGGHASYELHPLVPSLEQLLYVAWRGDSVSRELNTVLYHNMHHQYPSKNFSLYFTHWDRALETIKPGYEDEIGRIKKEQAVRAEGGGGGGLRRYYSVLVTCMGSTLALSVLAYLAAYNALVWVL</sequence>
<evidence type="ECO:0000256" key="1">
    <source>
        <dbReference type="ARBA" id="ARBA00004370"/>
    </source>
</evidence>
<dbReference type="Proteomes" id="UP001472866">
    <property type="component" value="Chromosome 07"/>
</dbReference>
<dbReference type="Pfam" id="PF04116">
    <property type="entry name" value="FA_hydroxylase"/>
    <property type="match status" value="1"/>
</dbReference>
<dbReference type="GO" id="GO:0016491">
    <property type="term" value="F:oxidoreductase activity"/>
    <property type="evidence" value="ECO:0007669"/>
    <property type="project" value="InterPro"/>
</dbReference>
<keyword evidence="3 6" id="KW-0812">Transmembrane</keyword>
<evidence type="ECO:0000256" key="4">
    <source>
        <dbReference type="ARBA" id="ARBA00022989"/>
    </source>
</evidence>
<evidence type="ECO:0000256" key="5">
    <source>
        <dbReference type="ARBA" id="ARBA00023136"/>
    </source>
</evidence>
<feature type="transmembrane region" description="Helical" evidence="6">
    <location>
        <begin position="73"/>
        <end position="92"/>
    </location>
</feature>
<dbReference type="EMBL" id="CP151507">
    <property type="protein sequence ID" value="WZN63262.1"/>
    <property type="molecule type" value="Genomic_DNA"/>
</dbReference>
<proteinExistence type="inferred from homology"/>
<dbReference type="GO" id="GO:0005506">
    <property type="term" value="F:iron ion binding"/>
    <property type="evidence" value="ECO:0007669"/>
    <property type="project" value="InterPro"/>
</dbReference>
<dbReference type="InterPro" id="IPR050307">
    <property type="entry name" value="Sterol_Desaturase_Related"/>
</dbReference>
<comment type="similarity">
    <text evidence="2">Belongs to the sterol desaturase family.</text>
</comment>
<evidence type="ECO:0000313" key="8">
    <source>
        <dbReference type="EMBL" id="CAE0190419.1"/>
    </source>
</evidence>
<keyword evidence="4 6" id="KW-1133">Transmembrane helix</keyword>
<evidence type="ECO:0000256" key="2">
    <source>
        <dbReference type="ARBA" id="ARBA00009324"/>
    </source>
</evidence>
<protein>
    <submittedName>
        <fullName evidence="9">Fatty acid hydroxylase</fullName>
    </submittedName>
</protein>
<keyword evidence="5 6" id="KW-0472">Membrane</keyword>
<evidence type="ECO:0000313" key="9">
    <source>
        <dbReference type="EMBL" id="WZN63262.1"/>
    </source>
</evidence>
<evidence type="ECO:0000256" key="6">
    <source>
        <dbReference type="SAM" id="Phobius"/>
    </source>
</evidence>
<name>A0A7S3FNP2_9CHLO</name>
<feature type="transmembrane region" description="Helical" evidence="6">
    <location>
        <begin position="20"/>
        <end position="43"/>
    </location>
</feature>
<gene>
    <name evidence="8" type="ORF">CROS1456_LOCUS3509</name>
    <name evidence="9" type="ORF">HKI87_07g48100</name>
</gene>